<accession>A0A4Y7TTW8</accession>
<dbReference type="AlphaFoldDB" id="A0A4Y7TTW8"/>
<name>A0A4Y7TTW8_COPMI</name>
<evidence type="ECO:0000313" key="2">
    <source>
        <dbReference type="Proteomes" id="UP000298030"/>
    </source>
</evidence>
<reference evidence="1 2" key="1">
    <citation type="journal article" date="2019" name="Nat. Ecol. Evol.">
        <title>Megaphylogeny resolves global patterns of mushroom evolution.</title>
        <authorList>
            <person name="Varga T."/>
            <person name="Krizsan K."/>
            <person name="Foldi C."/>
            <person name="Dima B."/>
            <person name="Sanchez-Garcia M."/>
            <person name="Sanchez-Ramirez S."/>
            <person name="Szollosi G.J."/>
            <person name="Szarkandi J.G."/>
            <person name="Papp V."/>
            <person name="Albert L."/>
            <person name="Andreopoulos W."/>
            <person name="Angelini C."/>
            <person name="Antonin V."/>
            <person name="Barry K.W."/>
            <person name="Bougher N.L."/>
            <person name="Buchanan P."/>
            <person name="Buyck B."/>
            <person name="Bense V."/>
            <person name="Catcheside P."/>
            <person name="Chovatia M."/>
            <person name="Cooper J."/>
            <person name="Damon W."/>
            <person name="Desjardin D."/>
            <person name="Finy P."/>
            <person name="Geml J."/>
            <person name="Haridas S."/>
            <person name="Hughes K."/>
            <person name="Justo A."/>
            <person name="Karasinski D."/>
            <person name="Kautmanova I."/>
            <person name="Kiss B."/>
            <person name="Kocsube S."/>
            <person name="Kotiranta H."/>
            <person name="LaButti K.M."/>
            <person name="Lechner B.E."/>
            <person name="Liimatainen K."/>
            <person name="Lipzen A."/>
            <person name="Lukacs Z."/>
            <person name="Mihaltcheva S."/>
            <person name="Morgado L.N."/>
            <person name="Niskanen T."/>
            <person name="Noordeloos M.E."/>
            <person name="Ohm R.A."/>
            <person name="Ortiz-Santana B."/>
            <person name="Ovrebo C."/>
            <person name="Racz N."/>
            <person name="Riley R."/>
            <person name="Savchenko A."/>
            <person name="Shiryaev A."/>
            <person name="Soop K."/>
            <person name="Spirin V."/>
            <person name="Szebenyi C."/>
            <person name="Tomsovsky M."/>
            <person name="Tulloss R.E."/>
            <person name="Uehling J."/>
            <person name="Grigoriev I.V."/>
            <person name="Vagvolgyi C."/>
            <person name="Papp T."/>
            <person name="Martin F.M."/>
            <person name="Miettinen O."/>
            <person name="Hibbett D.S."/>
            <person name="Nagy L.G."/>
        </authorList>
    </citation>
    <scope>NUCLEOTIDE SEQUENCE [LARGE SCALE GENOMIC DNA]</scope>
    <source>
        <strain evidence="1 2">FP101781</strain>
    </source>
</reference>
<comment type="caution">
    <text evidence="1">The sequence shown here is derived from an EMBL/GenBank/DDBJ whole genome shotgun (WGS) entry which is preliminary data.</text>
</comment>
<proteinExistence type="predicted"/>
<protein>
    <submittedName>
        <fullName evidence="1">Uncharacterized protein</fullName>
    </submittedName>
</protein>
<organism evidence="1 2">
    <name type="scientific">Coprinellus micaceus</name>
    <name type="common">Glistening ink-cap mushroom</name>
    <name type="synonym">Coprinus micaceus</name>
    <dbReference type="NCBI Taxonomy" id="71717"/>
    <lineage>
        <taxon>Eukaryota</taxon>
        <taxon>Fungi</taxon>
        <taxon>Dikarya</taxon>
        <taxon>Basidiomycota</taxon>
        <taxon>Agaricomycotina</taxon>
        <taxon>Agaricomycetes</taxon>
        <taxon>Agaricomycetidae</taxon>
        <taxon>Agaricales</taxon>
        <taxon>Agaricineae</taxon>
        <taxon>Psathyrellaceae</taxon>
        <taxon>Coprinellus</taxon>
    </lineage>
</organism>
<sequence length="254" mass="29117">MVNKGLKANDLVQRAEALIDIEMLECPSQDARYQEIIRIMAEAAPSFHSDSPSKEPPPLKIVAWTLCNLAFPDFSAQMTPRFLDLLASVEFYRDMNLKETKHLFPNIFEDEGEVKRSGRLNQNLEDKLIECTHETDGLRESFWNIVIACCIQHLTYLSNKPSLTDFWEQFQEYFFFLVDSGRSPLEFHHEMSESERDLLREAAGVCISESVTAKQHGKSVAPSQLMHYAGPMILHYVQTVCRQQEVLEEAISSL</sequence>
<keyword evidence="2" id="KW-1185">Reference proteome</keyword>
<gene>
    <name evidence="1" type="ORF">FA13DRAFT_905819</name>
</gene>
<evidence type="ECO:0000313" key="1">
    <source>
        <dbReference type="EMBL" id="TEB37421.1"/>
    </source>
</evidence>
<dbReference type="Proteomes" id="UP000298030">
    <property type="component" value="Unassembled WGS sequence"/>
</dbReference>
<dbReference type="EMBL" id="QPFP01000004">
    <property type="protein sequence ID" value="TEB37421.1"/>
    <property type="molecule type" value="Genomic_DNA"/>
</dbReference>
<dbReference type="OrthoDB" id="3244206at2759"/>